<dbReference type="Gene3D" id="1.10.10.10">
    <property type="entry name" value="Winged helix-like DNA-binding domain superfamily/Winged helix DNA-binding domain"/>
    <property type="match status" value="1"/>
</dbReference>
<dbReference type="InterPro" id="IPR005471">
    <property type="entry name" value="Tscrpt_reg_IclR_N"/>
</dbReference>
<dbReference type="GO" id="GO:0003677">
    <property type="term" value="F:DNA binding"/>
    <property type="evidence" value="ECO:0007669"/>
    <property type="project" value="UniProtKB-KW"/>
</dbReference>
<dbReference type="InterPro" id="IPR036388">
    <property type="entry name" value="WH-like_DNA-bd_sf"/>
</dbReference>
<keyword evidence="2" id="KW-0238">DNA-binding</keyword>
<name>A0A1C5K6G8_9ACTN</name>
<feature type="domain" description="HTH iclR-type" evidence="4">
    <location>
        <begin position="24"/>
        <end position="84"/>
    </location>
</feature>
<evidence type="ECO:0000259" key="4">
    <source>
        <dbReference type="PROSITE" id="PS51077"/>
    </source>
</evidence>
<dbReference type="PANTHER" id="PTHR30136">
    <property type="entry name" value="HELIX-TURN-HELIX TRANSCRIPTIONAL REGULATOR, ICLR FAMILY"/>
    <property type="match status" value="1"/>
</dbReference>
<evidence type="ECO:0000256" key="3">
    <source>
        <dbReference type="ARBA" id="ARBA00023163"/>
    </source>
</evidence>
<evidence type="ECO:0000259" key="5">
    <source>
        <dbReference type="PROSITE" id="PS51078"/>
    </source>
</evidence>
<keyword evidence="7" id="KW-1185">Reference proteome</keyword>
<protein>
    <submittedName>
        <fullName evidence="6">Transcriptional regulator, IclR family</fullName>
    </submittedName>
</protein>
<dbReference type="InterPro" id="IPR036390">
    <property type="entry name" value="WH_DNA-bd_sf"/>
</dbReference>
<dbReference type="AlphaFoldDB" id="A0A1C5K6G8"/>
<evidence type="ECO:0000256" key="1">
    <source>
        <dbReference type="ARBA" id="ARBA00023015"/>
    </source>
</evidence>
<dbReference type="PANTHER" id="PTHR30136:SF35">
    <property type="entry name" value="HTH-TYPE TRANSCRIPTIONAL REGULATOR RV1719"/>
    <property type="match status" value="1"/>
</dbReference>
<dbReference type="Pfam" id="PF01614">
    <property type="entry name" value="IclR_C"/>
    <property type="match status" value="1"/>
</dbReference>
<dbReference type="EMBL" id="LT607754">
    <property type="protein sequence ID" value="SCG78036.1"/>
    <property type="molecule type" value="Genomic_DNA"/>
</dbReference>
<dbReference type="SMART" id="SM00346">
    <property type="entry name" value="HTH_ICLR"/>
    <property type="match status" value="1"/>
</dbReference>
<evidence type="ECO:0000313" key="7">
    <source>
        <dbReference type="Proteomes" id="UP000198221"/>
    </source>
</evidence>
<reference evidence="7" key="1">
    <citation type="submission" date="2016-06" db="EMBL/GenBank/DDBJ databases">
        <authorList>
            <person name="Varghese N."/>
            <person name="Submissions Spin"/>
        </authorList>
    </citation>
    <scope>NUCLEOTIDE SEQUENCE [LARGE SCALE GENOMIC DNA]</scope>
    <source>
        <strain evidence="7">DSM 43819</strain>
    </source>
</reference>
<organism evidence="6 7">
    <name type="scientific">Micromonospora inositola</name>
    <dbReference type="NCBI Taxonomy" id="47865"/>
    <lineage>
        <taxon>Bacteria</taxon>
        <taxon>Bacillati</taxon>
        <taxon>Actinomycetota</taxon>
        <taxon>Actinomycetes</taxon>
        <taxon>Micromonosporales</taxon>
        <taxon>Micromonosporaceae</taxon>
        <taxon>Micromonospora</taxon>
    </lineage>
</organism>
<dbReference type="Gene3D" id="3.30.450.40">
    <property type="match status" value="1"/>
</dbReference>
<dbReference type="PROSITE" id="PS51078">
    <property type="entry name" value="ICLR_ED"/>
    <property type="match status" value="1"/>
</dbReference>
<evidence type="ECO:0000313" key="6">
    <source>
        <dbReference type="EMBL" id="SCG78036.1"/>
    </source>
</evidence>
<dbReference type="Pfam" id="PF09339">
    <property type="entry name" value="HTH_IclR"/>
    <property type="match status" value="1"/>
</dbReference>
<dbReference type="Proteomes" id="UP000198221">
    <property type="component" value="Chromosome I"/>
</dbReference>
<dbReference type="GO" id="GO:0003700">
    <property type="term" value="F:DNA-binding transcription factor activity"/>
    <property type="evidence" value="ECO:0007669"/>
    <property type="project" value="TreeGrafter"/>
</dbReference>
<evidence type="ECO:0000256" key="2">
    <source>
        <dbReference type="ARBA" id="ARBA00023125"/>
    </source>
</evidence>
<keyword evidence="3" id="KW-0804">Transcription</keyword>
<feature type="domain" description="IclR-ED" evidence="5">
    <location>
        <begin position="85"/>
        <end position="269"/>
    </location>
</feature>
<dbReference type="RefSeq" id="WP_172875937.1">
    <property type="nucleotide sequence ID" value="NZ_LT607754.1"/>
</dbReference>
<dbReference type="PROSITE" id="PS51077">
    <property type="entry name" value="HTH_ICLR"/>
    <property type="match status" value="1"/>
</dbReference>
<dbReference type="InterPro" id="IPR029016">
    <property type="entry name" value="GAF-like_dom_sf"/>
</dbReference>
<dbReference type="GO" id="GO:0045892">
    <property type="term" value="P:negative regulation of DNA-templated transcription"/>
    <property type="evidence" value="ECO:0007669"/>
    <property type="project" value="TreeGrafter"/>
</dbReference>
<dbReference type="SUPFAM" id="SSF55781">
    <property type="entry name" value="GAF domain-like"/>
    <property type="match status" value="1"/>
</dbReference>
<dbReference type="InterPro" id="IPR014757">
    <property type="entry name" value="Tscrpt_reg_IclR_C"/>
</dbReference>
<sequence>MPDQADRMAPAPYGTRVDDRAEPLGSVEKALIVLDAFRTGYPVIGLSEIARRTGLAKTTALRLLTSLEESGYLKRVGTQYRLDWRVLELGRGAMHCEPGGLRDIALPYLSELHVESGSTVNLAVLDGPDVLYLIRIHRGGSMKLPGGIGARVPATCTALGKAILAFRPAETVQTVVANGMSALTKHSLTTPGLLAAQLARVREEGLAFEREESAVGVVCIAAPILHRGTAVAAISVSGRAERPAARSLDGLIRKAAASTASDYAVALGRYRRA</sequence>
<keyword evidence="1" id="KW-0805">Transcription regulation</keyword>
<gene>
    <name evidence="6" type="ORF">GA0070613_6448</name>
</gene>
<proteinExistence type="predicted"/>
<dbReference type="InterPro" id="IPR050707">
    <property type="entry name" value="HTH_MetabolicPath_Reg"/>
</dbReference>
<dbReference type="SUPFAM" id="SSF46785">
    <property type="entry name" value="Winged helix' DNA-binding domain"/>
    <property type="match status" value="1"/>
</dbReference>
<accession>A0A1C5K6G8</accession>